<proteinExistence type="predicted"/>
<reference evidence="1" key="1">
    <citation type="journal article" date="2019" name="bioRxiv">
        <title>The Genome of the Zebra Mussel, Dreissena polymorpha: A Resource for Invasive Species Research.</title>
        <authorList>
            <person name="McCartney M.A."/>
            <person name="Auch B."/>
            <person name="Kono T."/>
            <person name="Mallez S."/>
            <person name="Zhang Y."/>
            <person name="Obille A."/>
            <person name="Becker A."/>
            <person name="Abrahante J.E."/>
            <person name="Garbe J."/>
            <person name="Badalamenti J.P."/>
            <person name="Herman A."/>
            <person name="Mangelson H."/>
            <person name="Liachko I."/>
            <person name="Sullivan S."/>
            <person name="Sone E.D."/>
            <person name="Koren S."/>
            <person name="Silverstein K.A.T."/>
            <person name="Beckman K.B."/>
            <person name="Gohl D.M."/>
        </authorList>
    </citation>
    <scope>NUCLEOTIDE SEQUENCE</scope>
    <source>
        <strain evidence="1">Duluth1</strain>
        <tissue evidence="1">Whole animal</tissue>
    </source>
</reference>
<dbReference type="Proteomes" id="UP000828390">
    <property type="component" value="Unassembled WGS sequence"/>
</dbReference>
<dbReference type="EMBL" id="JAIWYP010000001">
    <property type="protein sequence ID" value="KAH3876610.1"/>
    <property type="molecule type" value="Genomic_DNA"/>
</dbReference>
<protein>
    <submittedName>
        <fullName evidence="1">Uncharacterized protein</fullName>
    </submittedName>
</protein>
<accession>A0A9D4MI65</accession>
<evidence type="ECO:0000313" key="2">
    <source>
        <dbReference type="Proteomes" id="UP000828390"/>
    </source>
</evidence>
<gene>
    <name evidence="1" type="ORF">DPMN_000457</name>
</gene>
<dbReference type="AlphaFoldDB" id="A0A9D4MI65"/>
<evidence type="ECO:0000313" key="1">
    <source>
        <dbReference type="EMBL" id="KAH3876610.1"/>
    </source>
</evidence>
<organism evidence="1 2">
    <name type="scientific">Dreissena polymorpha</name>
    <name type="common">Zebra mussel</name>
    <name type="synonym">Mytilus polymorpha</name>
    <dbReference type="NCBI Taxonomy" id="45954"/>
    <lineage>
        <taxon>Eukaryota</taxon>
        <taxon>Metazoa</taxon>
        <taxon>Spiralia</taxon>
        <taxon>Lophotrochozoa</taxon>
        <taxon>Mollusca</taxon>
        <taxon>Bivalvia</taxon>
        <taxon>Autobranchia</taxon>
        <taxon>Heteroconchia</taxon>
        <taxon>Euheterodonta</taxon>
        <taxon>Imparidentia</taxon>
        <taxon>Neoheterodontei</taxon>
        <taxon>Myida</taxon>
        <taxon>Dreissenoidea</taxon>
        <taxon>Dreissenidae</taxon>
        <taxon>Dreissena</taxon>
    </lineage>
</organism>
<sequence>MSDHATETDCVVTSPTPVQTIYDTQTCQTDNGTKQSKSTLSASLETVSVESESDTGSDMRKLNYIKYKAKYP</sequence>
<reference evidence="1" key="2">
    <citation type="submission" date="2020-11" db="EMBL/GenBank/DDBJ databases">
        <authorList>
            <person name="McCartney M.A."/>
            <person name="Auch B."/>
            <person name="Kono T."/>
            <person name="Mallez S."/>
            <person name="Becker A."/>
            <person name="Gohl D.M."/>
            <person name="Silverstein K.A.T."/>
            <person name="Koren S."/>
            <person name="Bechman K.B."/>
            <person name="Herman A."/>
            <person name="Abrahante J.E."/>
            <person name="Garbe J."/>
        </authorList>
    </citation>
    <scope>NUCLEOTIDE SEQUENCE</scope>
    <source>
        <strain evidence="1">Duluth1</strain>
        <tissue evidence="1">Whole animal</tissue>
    </source>
</reference>
<comment type="caution">
    <text evidence="1">The sequence shown here is derived from an EMBL/GenBank/DDBJ whole genome shotgun (WGS) entry which is preliminary data.</text>
</comment>
<keyword evidence="2" id="KW-1185">Reference proteome</keyword>
<name>A0A9D4MI65_DREPO</name>